<dbReference type="InterPro" id="IPR001789">
    <property type="entry name" value="Sig_transdc_resp-reg_receiver"/>
</dbReference>
<dbReference type="PROSITE" id="PS50110">
    <property type="entry name" value="RESPONSE_REGULATORY"/>
    <property type="match status" value="1"/>
</dbReference>
<evidence type="ECO:0000256" key="4">
    <source>
        <dbReference type="PROSITE-ProRule" id="PRU00169"/>
    </source>
</evidence>
<accession>A0ABU9DCT6</accession>
<dbReference type="PROSITE" id="PS00041">
    <property type="entry name" value="HTH_ARAC_FAMILY_1"/>
    <property type="match status" value="1"/>
</dbReference>
<sequence length="506" mass="57546">MIGRILIVDDEPLIRKGLTKLIESNDLGWSVVGEASNGQEALEQLEELNPNLVLSDIRMPVMDGLELTRHLSERSRETAVIILTGYRDFQYAQAALRYGVEEFLLKPCPEEEIFRVLQLAYRQLRMKVEQRQREERDRRDREDHALRSALLRLPQPAGEPPQAMEWLQGQDFWLVSVETFQPEDKLYLAEDMDLLQFAVGNIAAELMVSRGSGRWMTVEYGRLAFFLEPDDGDAVFFTNLRETVLRLLGLPLIALRLGTVKTSSDAEKLFRVHGAASSLRQTSHSKNEQIDEARVRAIHAEITSFLLLGKHTELGAFLRRSFEDNSTVTLAQRKTDALCLSMVIREVLRKEFDAEQDVGDIGSELGELRLLPSYVAVDEWVSGRIATLERAAAHWLEERTSGLAERAIRYMEQHYMEECSLTAVSAHVHLNPNYFSNLFKKQTGESFSGYLAKLRADKAKMLLANTDMKITEIAQAVGYADSNYFATAFKQSVGRSPSEYRKLHRS</sequence>
<dbReference type="CDD" id="cd17536">
    <property type="entry name" value="REC_YesN-like"/>
    <property type="match status" value="1"/>
</dbReference>
<dbReference type="Pfam" id="PF12833">
    <property type="entry name" value="HTH_18"/>
    <property type="match status" value="1"/>
</dbReference>
<dbReference type="Gene3D" id="3.40.50.2300">
    <property type="match status" value="1"/>
</dbReference>
<protein>
    <submittedName>
        <fullName evidence="7">Response regulator</fullName>
    </submittedName>
</protein>
<reference evidence="7 8" key="1">
    <citation type="submission" date="2024-04" db="EMBL/GenBank/DDBJ databases">
        <title>draft genome sequnece of Paenibacillus filicis.</title>
        <authorList>
            <person name="Kim D.-U."/>
        </authorList>
    </citation>
    <scope>NUCLEOTIDE SEQUENCE [LARGE SCALE GENOMIC DNA]</scope>
    <source>
        <strain evidence="7 8">KACC14197</strain>
    </source>
</reference>
<dbReference type="PRINTS" id="PR00032">
    <property type="entry name" value="HTHARAC"/>
</dbReference>
<evidence type="ECO:0000256" key="2">
    <source>
        <dbReference type="ARBA" id="ARBA00023125"/>
    </source>
</evidence>
<feature type="domain" description="Response regulatory" evidence="6">
    <location>
        <begin position="4"/>
        <end position="121"/>
    </location>
</feature>
<feature type="domain" description="HTH araC/xylS-type" evidence="5">
    <location>
        <begin position="405"/>
        <end position="503"/>
    </location>
</feature>
<evidence type="ECO:0000259" key="5">
    <source>
        <dbReference type="PROSITE" id="PS01124"/>
    </source>
</evidence>
<dbReference type="PROSITE" id="PS01124">
    <property type="entry name" value="HTH_ARAC_FAMILY_2"/>
    <property type="match status" value="1"/>
</dbReference>
<evidence type="ECO:0000256" key="1">
    <source>
        <dbReference type="ARBA" id="ARBA00023015"/>
    </source>
</evidence>
<keyword evidence="3" id="KW-0804">Transcription</keyword>
<dbReference type="SMART" id="SM00342">
    <property type="entry name" value="HTH_ARAC"/>
    <property type="match status" value="1"/>
</dbReference>
<evidence type="ECO:0000259" key="6">
    <source>
        <dbReference type="PROSITE" id="PS50110"/>
    </source>
</evidence>
<dbReference type="SUPFAM" id="SSF46689">
    <property type="entry name" value="Homeodomain-like"/>
    <property type="match status" value="2"/>
</dbReference>
<dbReference type="SMART" id="SM00448">
    <property type="entry name" value="REC"/>
    <property type="match status" value="1"/>
</dbReference>
<dbReference type="InterPro" id="IPR018060">
    <property type="entry name" value="HTH_AraC"/>
</dbReference>
<dbReference type="Proteomes" id="UP001469365">
    <property type="component" value="Unassembled WGS sequence"/>
</dbReference>
<feature type="modified residue" description="4-aspartylphosphate" evidence="4">
    <location>
        <position position="56"/>
    </location>
</feature>
<proteinExistence type="predicted"/>
<dbReference type="PANTHER" id="PTHR43280">
    <property type="entry name" value="ARAC-FAMILY TRANSCRIPTIONAL REGULATOR"/>
    <property type="match status" value="1"/>
</dbReference>
<keyword evidence="8" id="KW-1185">Reference proteome</keyword>
<dbReference type="PANTHER" id="PTHR43280:SF28">
    <property type="entry name" value="HTH-TYPE TRANSCRIPTIONAL ACTIVATOR RHAS"/>
    <property type="match status" value="1"/>
</dbReference>
<dbReference type="EMBL" id="JBBPCC010000001">
    <property type="protein sequence ID" value="MEK8126664.1"/>
    <property type="molecule type" value="Genomic_DNA"/>
</dbReference>
<gene>
    <name evidence="7" type="ORF">WMW72_01950</name>
</gene>
<dbReference type="InterPro" id="IPR020449">
    <property type="entry name" value="Tscrpt_reg_AraC-type_HTH"/>
</dbReference>
<dbReference type="Pfam" id="PF00072">
    <property type="entry name" value="Response_reg"/>
    <property type="match status" value="1"/>
</dbReference>
<evidence type="ECO:0000313" key="7">
    <source>
        <dbReference type="EMBL" id="MEK8126664.1"/>
    </source>
</evidence>
<evidence type="ECO:0000313" key="8">
    <source>
        <dbReference type="Proteomes" id="UP001469365"/>
    </source>
</evidence>
<dbReference type="SUPFAM" id="SSF52172">
    <property type="entry name" value="CheY-like"/>
    <property type="match status" value="1"/>
</dbReference>
<dbReference type="Gene3D" id="1.10.10.60">
    <property type="entry name" value="Homeodomain-like"/>
    <property type="match status" value="2"/>
</dbReference>
<dbReference type="InterPro" id="IPR011006">
    <property type="entry name" value="CheY-like_superfamily"/>
</dbReference>
<dbReference type="RefSeq" id="WP_341413718.1">
    <property type="nucleotide sequence ID" value="NZ_JBBPCC010000001.1"/>
</dbReference>
<dbReference type="InterPro" id="IPR018062">
    <property type="entry name" value="HTH_AraC-typ_CS"/>
</dbReference>
<keyword evidence="1" id="KW-0805">Transcription regulation</keyword>
<comment type="caution">
    <text evidence="7">The sequence shown here is derived from an EMBL/GenBank/DDBJ whole genome shotgun (WGS) entry which is preliminary data.</text>
</comment>
<keyword evidence="4" id="KW-0597">Phosphoprotein</keyword>
<keyword evidence="2" id="KW-0238">DNA-binding</keyword>
<name>A0ABU9DCT6_9BACL</name>
<organism evidence="7 8">
    <name type="scientific">Paenibacillus filicis</name>
    <dbReference type="NCBI Taxonomy" id="669464"/>
    <lineage>
        <taxon>Bacteria</taxon>
        <taxon>Bacillati</taxon>
        <taxon>Bacillota</taxon>
        <taxon>Bacilli</taxon>
        <taxon>Bacillales</taxon>
        <taxon>Paenibacillaceae</taxon>
        <taxon>Paenibacillus</taxon>
    </lineage>
</organism>
<evidence type="ECO:0000256" key="3">
    <source>
        <dbReference type="ARBA" id="ARBA00023163"/>
    </source>
</evidence>
<dbReference type="InterPro" id="IPR009057">
    <property type="entry name" value="Homeodomain-like_sf"/>
</dbReference>